<dbReference type="STRING" id="5353.A0A1Q3EIL6"/>
<dbReference type="InterPro" id="IPR008949">
    <property type="entry name" value="Isoprenoid_synthase_dom_sf"/>
</dbReference>
<dbReference type="Gene3D" id="1.10.600.10">
    <property type="entry name" value="Farnesyl Diphosphate Synthase"/>
    <property type="match status" value="1"/>
</dbReference>
<sequence>MIMAIEKDTNSKIDTKIMEQCKKAVLDTLGVLNIDPLAIIPFEENPTFNPFVARCIEAAHQRNYISNTFQDKHVVIGAAAAHHAYLFHEGTESHNVPVLSSLLMAFIYFIDDNGFQQQSIAEYGSRLASGRPQLEKGLDDIVAATAELADMYPPITGDFLRLTIQSYVTSNQLERELEGSGKQSKWEVNKDAPFFPTIMKTLTSCATLALLLSFPCNLPATSYIQALVDGVWVHDITSDIMSYYKEAINGEFTRIEQVAQMQGSRGSDVLEDLVKTMTQSHRRVVHVLAASDPSGNLVSCYTRALEGFVVFQALYPRYRIAEFGIFSF</sequence>
<comment type="caution">
    <text evidence="1">The sequence shown here is derived from an EMBL/GenBank/DDBJ whole genome shotgun (WGS) entry which is preliminary data.</text>
</comment>
<reference evidence="1 2" key="2">
    <citation type="submission" date="2017-02" db="EMBL/GenBank/DDBJ databases">
        <title>A genome survey and senescence transcriptome analysis in Lentinula edodes.</title>
        <authorList>
            <person name="Sakamoto Y."/>
            <person name="Nakade K."/>
            <person name="Sato S."/>
            <person name="Yoshida Y."/>
            <person name="Miyazaki K."/>
            <person name="Natsume S."/>
            <person name="Konno N."/>
        </authorList>
    </citation>
    <scope>NUCLEOTIDE SEQUENCE [LARGE SCALE GENOMIC DNA]</scope>
    <source>
        <strain evidence="1 2">NBRC 111202</strain>
    </source>
</reference>
<accession>A0A1Q3EIL6</accession>
<dbReference type="EMBL" id="BDGU01000390">
    <property type="protein sequence ID" value="GAW07026.1"/>
    <property type="molecule type" value="Genomic_DNA"/>
</dbReference>
<evidence type="ECO:0000313" key="1">
    <source>
        <dbReference type="EMBL" id="GAW07026.1"/>
    </source>
</evidence>
<organism evidence="1 2">
    <name type="scientific">Lentinula edodes</name>
    <name type="common">Shiitake mushroom</name>
    <name type="synonym">Lentinus edodes</name>
    <dbReference type="NCBI Taxonomy" id="5353"/>
    <lineage>
        <taxon>Eukaryota</taxon>
        <taxon>Fungi</taxon>
        <taxon>Dikarya</taxon>
        <taxon>Basidiomycota</taxon>
        <taxon>Agaricomycotina</taxon>
        <taxon>Agaricomycetes</taxon>
        <taxon>Agaricomycetidae</taxon>
        <taxon>Agaricales</taxon>
        <taxon>Marasmiineae</taxon>
        <taxon>Omphalotaceae</taxon>
        <taxon>Lentinula</taxon>
    </lineage>
</organism>
<dbReference type="SUPFAM" id="SSF48576">
    <property type="entry name" value="Terpenoid synthases"/>
    <property type="match status" value="1"/>
</dbReference>
<dbReference type="AlphaFoldDB" id="A0A1Q3EIL6"/>
<protein>
    <submittedName>
        <fullName evidence="1">Terpenoid synthase</fullName>
    </submittedName>
</protein>
<name>A0A1Q3EIL6_LENED</name>
<keyword evidence="2" id="KW-1185">Reference proteome</keyword>
<evidence type="ECO:0000313" key="2">
    <source>
        <dbReference type="Proteomes" id="UP000188533"/>
    </source>
</evidence>
<gene>
    <name evidence="1" type="ORF">LENED_008988</name>
</gene>
<proteinExistence type="predicted"/>
<dbReference type="Proteomes" id="UP000188533">
    <property type="component" value="Unassembled WGS sequence"/>
</dbReference>
<reference evidence="1 2" key="1">
    <citation type="submission" date="2016-08" db="EMBL/GenBank/DDBJ databases">
        <authorList>
            <consortium name="Lentinula edodes genome sequencing consortium"/>
            <person name="Sakamoto Y."/>
            <person name="Nakade K."/>
            <person name="Sato S."/>
            <person name="Yoshida Y."/>
            <person name="Miyazaki K."/>
            <person name="Natsume S."/>
            <person name="Konno N."/>
        </authorList>
    </citation>
    <scope>NUCLEOTIDE SEQUENCE [LARGE SCALE GENOMIC DNA]</scope>
    <source>
        <strain evidence="1 2">NBRC 111202</strain>
    </source>
</reference>